<dbReference type="AlphaFoldDB" id="A0A644ULW8"/>
<protein>
    <submittedName>
        <fullName evidence="1">Uncharacterized protein</fullName>
    </submittedName>
</protein>
<accession>A0A644ULW8</accession>
<name>A0A644ULW8_9ZZZZ</name>
<gene>
    <name evidence="1" type="ORF">SDC9_25803</name>
</gene>
<comment type="caution">
    <text evidence="1">The sequence shown here is derived from an EMBL/GenBank/DDBJ whole genome shotgun (WGS) entry which is preliminary data.</text>
</comment>
<reference evidence="1" key="1">
    <citation type="submission" date="2019-08" db="EMBL/GenBank/DDBJ databases">
        <authorList>
            <person name="Kucharzyk K."/>
            <person name="Murdoch R.W."/>
            <person name="Higgins S."/>
            <person name="Loffler F."/>
        </authorList>
    </citation>
    <scope>NUCLEOTIDE SEQUENCE</scope>
</reference>
<dbReference type="EMBL" id="VSSQ01000131">
    <property type="protein sequence ID" value="MPL79915.1"/>
    <property type="molecule type" value="Genomic_DNA"/>
</dbReference>
<proteinExistence type="predicted"/>
<sequence length="51" mass="5787">MSESETKELRQSILNGLNLAFHRLIQEKKKNNSELAFSNKGKVVKVKATDL</sequence>
<evidence type="ECO:0000313" key="1">
    <source>
        <dbReference type="EMBL" id="MPL79915.1"/>
    </source>
</evidence>
<organism evidence="1">
    <name type="scientific">bioreactor metagenome</name>
    <dbReference type="NCBI Taxonomy" id="1076179"/>
    <lineage>
        <taxon>unclassified sequences</taxon>
        <taxon>metagenomes</taxon>
        <taxon>ecological metagenomes</taxon>
    </lineage>
</organism>